<keyword evidence="2 3" id="KW-0040">ANK repeat</keyword>
<dbReference type="InterPro" id="IPR002110">
    <property type="entry name" value="Ankyrin_rpt"/>
</dbReference>
<accession>A0AAV3YUD2</accession>
<dbReference type="PANTHER" id="PTHR24171">
    <property type="entry name" value="ANKYRIN REPEAT DOMAIN-CONTAINING PROTEIN 39-RELATED"/>
    <property type="match status" value="1"/>
</dbReference>
<keyword evidence="5" id="KW-1185">Reference proteome</keyword>
<name>A0AAV3YUD2_9GAST</name>
<evidence type="ECO:0000256" key="1">
    <source>
        <dbReference type="ARBA" id="ARBA00022737"/>
    </source>
</evidence>
<proteinExistence type="predicted"/>
<keyword evidence="1" id="KW-0677">Repeat</keyword>
<evidence type="ECO:0000313" key="4">
    <source>
        <dbReference type="EMBL" id="GFN86081.1"/>
    </source>
</evidence>
<dbReference type="PROSITE" id="PS50088">
    <property type="entry name" value="ANK_REPEAT"/>
    <property type="match status" value="2"/>
</dbReference>
<comment type="caution">
    <text evidence="4">The sequence shown here is derived from an EMBL/GenBank/DDBJ whole genome shotgun (WGS) entry which is preliminary data.</text>
</comment>
<sequence length="465" mass="51400">MSPETRDLCKAILRALQFEYLPEVERLLHLTPPIPTFLNESLTEKCRAGLKSFVAKRIGSATNLDPKTCQTLLRPAIVSGSIKSVETLLNRDVNGVRDYHSNTPLTAALFYGIIYEDEKRSGPHCRSIIETLLSAGADPSKPNKFGQTGLYLAEDTEMASLLIQAGADLKARDYRGRTTLLAAAHSCKTDLINMLNKKGADMEAVDNNGDSALHIMVTMSDEAQEETLRLFATQCNKINKHGMTPLMLAAEYCNTKAARILLRLGADPNIIKYKFGESHTALSVMLDKINRGNKRSKLADAEELITHKSVTSLPRCCLYFFSMICRDERHVVQLIVTHGMAPLCANTGTIKQTNYLSSVPFDRLPSKLSPLGLALVLNMFEIAQYLSENWFLTPADLVGSLELRHLGNKLETESQADGLKFMDENLSQPMSLEKLSFVAVSAQLGGVADREERVSQTPLPNILKD</sequence>
<evidence type="ECO:0000256" key="3">
    <source>
        <dbReference type="PROSITE-ProRule" id="PRU00023"/>
    </source>
</evidence>
<reference evidence="4 5" key="1">
    <citation type="journal article" date="2021" name="Elife">
        <title>Chloroplast acquisition without the gene transfer in kleptoplastic sea slugs, Plakobranchus ocellatus.</title>
        <authorList>
            <person name="Maeda T."/>
            <person name="Takahashi S."/>
            <person name="Yoshida T."/>
            <person name="Shimamura S."/>
            <person name="Takaki Y."/>
            <person name="Nagai Y."/>
            <person name="Toyoda A."/>
            <person name="Suzuki Y."/>
            <person name="Arimoto A."/>
            <person name="Ishii H."/>
            <person name="Satoh N."/>
            <person name="Nishiyama T."/>
            <person name="Hasebe M."/>
            <person name="Maruyama T."/>
            <person name="Minagawa J."/>
            <person name="Obokata J."/>
            <person name="Shigenobu S."/>
        </authorList>
    </citation>
    <scope>NUCLEOTIDE SEQUENCE [LARGE SCALE GENOMIC DNA]</scope>
</reference>
<feature type="repeat" description="ANK" evidence="3">
    <location>
        <begin position="175"/>
        <end position="207"/>
    </location>
</feature>
<dbReference type="InterPro" id="IPR036770">
    <property type="entry name" value="Ankyrin_rpt-contain_sf"/>
</dbReference>
<dbReference type="AlphaFoldDB" id="A0AAV3YUD2"/>
<dbReference type="Gene3D" id="1.25.40.20">
    <property type="entry name" value="Ankyrin repeat-containing domain"/>
    <property type="match status" value="2"/>
</dbReference>
<dbReference type="SMART" id="SM00248">
    <property type="entry name" value="ANK"/>
    <property type="match status" value="5"/>
</dbReference>
<dbReference type="PANTHER" id="PTHR24171:SF9">
    <property type="entry name" value="ANKYRIN REPEAT DOMAIN-CONTAINING PROTEIN 39"/>
    <property type="match status" value="1"/>
</dbReference>
<dbReference type="PROSITE" id="PS50297">
    <property type="entry name" value="ANK_REP_REGION"/>
    <property type="match status" value="2"/>
</dbReference>
<dbReference type="EMBL" id="BLXT01001485">
    <property type="protein sequence ID" value="GFN86081.1"/>
    <property type="molecule type" value="Genomic_DNA"/>
</dbReference>
<feature type="repeat" description="ANK" evidence="3">
    <location>
        <begin position="241"/>
        <end position="273"/>
    </location>
</feature>
<dbReference type="Proteomes" id="UP000735302">
    <property type="component" value="Unassembled WGS sequence"/>
</dbReference>
<organism evidence="4 5">
    <name type="scientific">Plakobranchus ocellatus</name>
    <dbReference type="NCBI Taxonomy" id="259542"/>
    <lineage>
        <taxon>Eukaryota</taxon>
        <taxon>Metazoa</taxon>
        <taxon>Spiralia</taxon>
        <taxon>Lophotrochozoa</taxon>
        <taxon>Mollusca</taxon>
        <taxon>Gastropoda</taxon>
        <taxon>Heterobranchia</taxon>
        <taxon>Euthyneura</taxon>
        <taxon>Panpulmonata</taxon>
        <taxon>Sacoglossa</taxon>
        <taxon>Placobranchoidea</taxon>
        <taxon>Plakobranchidae</taxon>
        <taxon>Plakobranchus</taxon>
    </lineage>
</organism>
<evidence type="ECO:0000256" key="2">
    <source>
        <dbReference type="ARBA" id="ARBA00023043"/>
    </source>
</evidence>
<gene>
    <name evidence="4" type="ORF">PoB_001258700</name>
</gene>
<protein>
    <submittedName>
        <fullName evidence="4">Ankyrin</fullName>
    </submittedName>
</protein>
<evidence type="ECO:0000313" key="5">
    <source>
        <dbReference type="Proteomes" id="UP000735302"/>
    </source>
</evidence>
<dbReference type="Pfam" id="PF12796">
    <property type="entry name" value="Ank_2"/>
    <property type="match status" value="1"/>
</dbReference>
<dbReference type="SUPFAM" id="SSF48403">
    <property type="entry name" value="Ankyrin repeat"/>
    <property type="match status" value="2"/>
</dbReference>